<dbReference type="PANTHER" id="PTHR33449">
    <property type="entry name" value="NUCLEOID-ASSOCIATED PROTEIN YBAB"/>
    <property type="match status" value="1"/>
</dbReference>
<keyword evidence="4" id="KW-1185">Reference proteome</keyword>
<evidence type="ECO:0000256" key="1">
    <source>
        <dbReference type="ARBA" id="ARBA00023125"/>
    </source>
</evidence>
<dbReference type="GO" id="GO:0003677">
    <property type="term" value="F:DNA binding"/>
    <property type="evidence" value="ECO:0007669"/>
    <property type="project" value="UniProtKB-UniRule"/>
</dbReference>
<reference evidence="3 4" key="2">
    <citation type="journal article" date="2018" name="J. Invertebr. Pathol.">
        <title>'Candidatus Aquirickettsiella gammari' (Gammaproteobacteria: Legionellales: Coxiellaceae): A bacterial pathogen of the freshwater crustacean Gammarus fossarum (Malacostraca: Amphipoda).</title>
        <authorList>
            <person name="Bojko J."/>
            <person name="Dunn A.M."/>
            <person name="Stebbing P.D."/>
            <person name="van Aerle R."/>
            <person name="Bacela-Spychalska K."/>
            <person name="Bean T.P."/>
            <person name="Urrutia A."/>
            <person name="Stentiford G.D."/>
        </authorList>
    </citation>
    <scope>NUCLEOTIDE SEQUENCE [LARGE SCALE GENOMIC DNA]</scope>
    <source>
        <strain evidence="3">RA15029</strain>
    </source>
</reference>
<dbReference type="InterPro" id="IPR004401">
    <property type="entry name" value="YbaB/EbfC"/>
</dbReference>
<dbReference type="GO" id="GO:0043590">
    <property type="term" value="C:bacterial nucleoid"/>
    <property type="evidence" value="ECO:0007669"/>
    <property type="project" value="UniProtKB-UniRule"/>
</dbReference>
<comment type="similarity">
    <text evidence="2">Belongs to the YbaB/EbfC family.</text>
</comment>
<evidence type="ECO:0000256" key="2">
    <source>
        <dbReference type="HAMAP-Rule" id="MF_00274"/>
    </source>
</evidence>
<accession>A0A370CLX4</accession>
<dbReference type="PIRSF" id="PIRSF004555">
    <property type="entry name" value="UCP004555"/>
    <property type="match status" value="1"/>
</dbReference>
<name>A0A370CLX4_9COXI</name>
<reference evidence="3 4" key="1">
    <citation type="journal article" date="2017" name="Int. J. Syst. Evol. Microbiol.">
        <title>Aquarickettsiella crustaci n. gen. n. sp. (Gammaproteobacteria: Legionellales: Coxiellaceae); a bacterial pathogen of the freshwater crustacean: Gammarus fossarum (Malacostraca: Amphipoda).</title>
        <authorList>
            <person name="Bojko J."/>
            <person name="Dunn A.M."/>
            <person name="Stebbing P.D."/>
            <person name="Van Aerle R."/>
            <person name="Bacela-Spychalska K."/>
            <person name="Bean T.P."/>
            <person name="Stentiford G.D."/>
        </authorList>
    </citation>
    <scope>NUCLEOTIDE SEQUENCE [LARGE SCALE GENOMIC DNA]</scope>
    <source>
        <strain evidence="3">RA15029</strain>
    </source>
</reference>
<proteinExistence type="inferred from homology"/>
<dbReference type="NCBIfam" id="TIGR00103">
    <property type="entry name" value="DNA_YbaB_EbfC"/>
    <property type="match status" value="1"/>
</dbReference>
<organism evidence="3 4">
    <name type="scientific">Candidatus Aquirickettsiella gammari</name>
    <dbReference type="NCBI Taxonomy" id="2016198"/>
    <lineage>
        <taxon>Bacteria</taxon>
        <taxon>Pseudomonadati</taxon>
        <taxon>Pseudomonadota</taxon>
        <taxon>Gammaproteobacteria</taxon>
        <taxon>Legionellales</taxon>
        <taxon>Coxiellaceae</taxon>
        <taxon>Candidatus Aquirickettsiella</taxon>
    </lineage>
</organism>
<keyword evidence="2" id="KW-0963">Cytoplasm</keyword>
<dbReference type="SUPFAM" id="SSF82607">
    <property type="entry name" value="YbaB-like"/>
    <property type="match status" value="1"/>
</dbReference>
<keyword evidence="1 2" id="KW-0238">DNA-binding</keyword>
<comment type="subcellular location">
    <subcellularLocation>
        <location evidence="2">Cytoplasm</location>
        <location evidence="2">Nucleoid</location>
    </subcellularLocation>
</comment>
<comment type="caution">
    <text evidence="3">The sequence shown here is derived from an EMBL/GenBank/DDBJ whole genome shotgun (WGS) entry which is preliminary data.</text>
</comment>
<evidence type="ECO:0000313" key="3">
    <source>
        <dbReference type="EMBL" id="RDH41037.1"/>
    </source>
</evidence>
<comment type="function">
    <text evidence="2">Binds to DNA and alters its conformation. May be involved in regulation of gene expression, nucleoid organization and DNA protection.</text>
</comment>
<dbReference type="GO" id="GO:0005829">
    <property type="term" value="C:cytosol"/>
    <property type="evidence" value="ECO:0007669"/>
    <property type="project" value="TreeGrafter"/>
</dbReference>
<comment type="subunit">
    <text evidence="2">Homodimer.</text>
</comment>
<dbReference type="Proteomes" id="UP000226429">
    <property type="component" value="Unassembled WGS sequence"/>
</dbReference>
<sequence length="108" mass="12104">MKVDLDTLLKQAQDMQSKMQLAQAELAQIVITGEAGAGLVKIEMDGRHNVKSIQLDPPLLKEPKEFMEELLVAAFNDALQKIEKESRQKLNDLTHHMQTKFSTDVTSA</sequence>
<dbReference type="AlphaFoldDB" id="A0A370CLX4"/>
<dbReference type="PANTHER" id="PTHR33449:SF1">
    <property type="entry name" value="NUCLEOID-ASSOCIATED PROTEIN YBAB"/>
    <property type="match status" value="1"/>
</dbReference>
<dbReference type="Pfam" id="PF02575">
    <property type="entry name" value="YbaB_DNA_bd"/>
    <property type="match status" value="1"/>
</dbReference>
<protein>
    <recommendedName>
        <fullName evidence="2">Nucleoid-associated protein CFE62_001215</fullName>
    </recommendedName>
</protein>
<dbReference type="Gene3D" id="3.30.1310.10">
    <property type="entry name" value="Nucleoid-associated protein YbaB-like domain"/>
    <property type="match status" value="1"/>
</dbReference>
<evidence type="ECO:0000313" key="4">
    <source>
        <dbReference type="Proteomes" id="UP000226429"/>
    </source>
</evidence>
<dbReference type="InterPro" id="IPR036894">
    <property type="entry name" value="YbaB-like_sf"/>
</dbReference>
<dbReference type="EMBL" id="NMOS02000002">
    <property type="protein sequence ID" value="RDH41037.1"/>
    <property type="molecule type" value="Genomic_DNA"/>
</dbReference>
<dbReference type="HAMAP" id="MF_00274">
    <property type="entry name" value="DNA_YbaB_EbfC"/>
    <property type="match status" value="1"/>
</dbReference>
<gene>
    <name evidence="3" type="ORF">CFE62_001215</name>
</gene>